<dbReference type="InterPro" id="IPR027417">
    <property type="entry name" value="P-loop_NTPase"/>
</dbReference>
<dbReference type="PANTHER" id="PTHR38467">
    <property type="match status" value="1"/>
</dbReference>
<dbReference type="PANTHER" id="PTHR38467:SF1">
    <property type="entry name" value="CONJUGATIVE TRANSFER: ASSEMBLY"/>
    <property type="match status" value="1"/>
</dbReference>
<geneLocation type="plasmid" evidence="2">
    <name>pAsa5</name>
</geneLocation>
<evidence type="ECO:0000313" key="2">
    <source>
        <dbReference type="EMBL" id="ASD49224.1"/>
    </source>
</evidence>
<protein>
    <submittedName>
        <fullName evidence="2">IncF plasmid conjugative transfer pilus assembly protein TraC</fullName>
    </submittedName>
</protein>
<dbReference type="NCBIfam" id="NF010278">
    <property type="entry name" value="PRK13721.1"/>
    <property type="match status" value="1"/>
</dbReference>
<evidence type="ECO:0000259" key="1">
    <source>
        <dbReference type="Pfam" id="PF19044"/>
    </source>
</evidence>
<reference evidence="2" key="1">
    <citation type="submission" date="2017-01" db="EMBL/GenBank/DDBJ databases">
        <title>Plasmid composition in Aeromonas salmonicida subsp. salmonicida 01-B526 unravels unsuspected type three secretion system loss patterns.</title>
        <authorList>
            <person name="Tanaka K.H."/>
            <person name="Vincent A.T."/>
            <person name="Emond-Rheault J.-G."/>
            <person name="Adamczuk M."/>
            <person name="Frenette M."/>
            <person name="Charette S.J."/>
        </authorList>
    </citation>
    <scope>NUCLEOTIDE SEQUENCE</scope>
    <source>
        <strain evidence="2">01-B526</strain>
        <plasmid evidence="2">pAsa5</plasmid>
    </source>
</reference>
<dbReference type="InterPro" id="IPR043964">
    <property type="entry name" value="P-loop_TraG"/>
</dbReference>
<dbReference type="NCBIfam" id="TIGR02746">
    <property type="entry name" value="TraC-F-type"/>
    <property type="match status" value="1"/>
</dbReference>
<dbReference type="InterPro" id="IPR025955">
    <property type="entry name" value="TraC/Conjuga_ATPase"/>
</dbReference>
<proteinExistence type="predicted"/>
<dbReference type="Gene3D" id="1.10.8.730">
    <property type="match status" value="1"/>
</dbReference>
<dbReference type="EMBL" id="KY555069">
    <property type="protein sequence ID" value="ASD49224.1"/>
    <property type="molecule type" value="Genomic_DNA"/>
</dbReference>
<organism evidence="2">
    <name type="scientific">Aeromonas salmonicida subsp. salmonicida</name>
    <dbReference type="NCBI Taxonomy" id="29491"/>
    <lineage>
        <taxon>Bacteria</taxon>
        <taxon>Pseudomonadati</taxon>
        <taxon>Pseudomonadota</taxon>
        <taxon>Gammaproteobacteria</taxon>
        <taxon>Aeromonadales</taxon>
        <taxon>Aeromonadaceae</taxon>
        <taxon>Aeromonas</taxon>
    </lineage>
</organism>
<gene>
    <name evidence="2" type="primary">traC</name>
</gene>
<feature type="domain" description="TraG P-loop" evidence="1">
    <location>
        <begin position="464"/>
        <end position="758"/>
    </location>
</feature>
<dbReference type="AlphaFoldDB" id="A0A1Z3MN40"/>
<dbReference type="Pfam" id="PF11130">
    <property type="entry name" value="TraC_F_IV"/>
    <property type="match status" value="1"/>
</dbReference>
<sequence length="861" mass="96406">MDVITATVERLLAAIKKPVGAVQANKILGDLHYPQLSSMLPYRFYDADSGLYVNKSTVGFMLEATPLIGANEHIVQVLDDLVKSKLPRKVPISVHLVSTKVIGDQIDHGIAQFSWQGKHAERFNRITRAFYHSAAHGRFGSPTNLPLTLRDYRVYISYCAKAKKLDKTAITELSHLLKIVRASLESAKIATAQVDQTAFVNIINQMANHRPEQIIATPKNLQQYDELNFQCLDRSTSLEVKPDYLLLTLDAGDGQKSRARIMNFMLEQNPDLFMLWQGGDNISNLLSPDLCVASPFVLTMTLEAEEQVSTQNEATRKFFDLDKKANSPYGKLFPGVGKQAQEWGALRENLNSNSSCLVRYFFNLTAFCPDDEEAALICEQQVINTFKKNGLHLYSPVFMQMRNYLAMFPFCAGEGLWDDLKASGATSRAESTQAVNLLPLVADNRLCQSGLLAPSYRNQLAFLDIFDTGLGNTNYNMAVSGTSGAGKTGLVQPILRSVLDSGGSVWVFDMGDGYKSFCENVGGTYLDGQNLKFNPFANITNIHASGERIRDQLSVLASPNGKLDEVHEDLLLRGILNAWNVKQQKARIDDVVAFLKTERDHEHYANSASITSRMDEIIELLGKYCSTGIYGEFFNSDSPSLTDDANMVVLELGGLQDKPSLLVAVMFSLIIYIEDKMYRSDRSLKKVCCIDEGWKLLNFKNDKVGSFIETGYRTVRRHTGSFITISQNIKDFDADDASSAAKAAWGNSAFKVVLKQDASEFKIYNQNRPNQFSELERLAISRFGDAKDQWFSSFMLRINDTSSFQRLFVDPLSRAMFSSNGKDFEFLQQRRAEGVDIHDAVYELALLRFPDEMEALASWHH</sequence>
<accession>A0A1Z3MN40</accession>
<name>A0A1Z3MN40_AERSS</name>
<dbReference type="SUPFAM" id="SSF52540">
    <property type="entry name" value="P-loop containing nucleoside triphosphate hydrolases"/>
    <property type="match status" value="1"/>
</dbReference>
<dbReference type="RefSeq" id="WP_172691545.1">
    <property type="nucleotide sequence ID" value="NZ_KY555069.1"/>
</dbReference>
<dbReference type="Pfam" id="PF19044">
    <property type="entry name" value="P-loop_TraG"/>
    <property type="match status" value="1"/>
</dbReference>
<dbReference type="Gene3D" id="3.40.50.300">
    <property type="entry name" value="P-loop containing nucleotide triphosphate hydrolases"/>
    <property type="match status" value="1"/>
</dbReference>
<dbReference type="InterPro" id="IPR053155">
    <property type="entry name" value="F-pilin_assembly_TraC"/>
</dbReference>
<dbReference type="InterPro" id="IPR014117">
    <property type="entry name" value="TraC-F-type"/>
</dbReference>
<keyword evidence="2" id="KW-0614">Plasmid</keyword>